<dbReference type="EMBL" id="MHQZ01000024">
    <property type="protein sequence ID" value="OHA13754.1"/>
    <property type="molecule type" value="Genomic_DNA"/>
</dbReference>
<dbReference type="Proteomes" id="UP000178302">
    <property type="component" value="Unassembled WGS sequence"/>
</dbReference>
<feature type="transmembrane region" description="Helical" evidence="1">
    <location>
        <begin position="38"/>
        <end position="56"/>
    </location>
</feature>
<feature type="transmembrane region" description="Helical" evidence="1">
    <location>
        <begin position="6"/>
        <end position="26"/>
    </location>
</feature>
<gene>
    <name evidence="2" type="ORF">A2909_01895</name>
</gene>
<evidence type="ECO:0000313" key="2">
    <source>
        <dbReference type="EMBL" id="OHA13754.1"/>
    </source>
</evidence>
<protein>
    <recommendedName>
        <fullName evidence="4">Sugar transporter SemiSWEET</fullName>
    </recommendedName>
</protein>
<keyword evidence="1" id="KW-1133">Transmembrane helix</keyword>
<keyword evidence="1" id="KW-0812">Transmembrane</keyword>
<dbReference type="AlphaFoldDB" id="A0A1G2LQD9"/>
<dbReference type="Gene3D" id="1.20.1280.290">
    <property type="match status" value="1"/>
</dbReference>
<reference evidence="2 3" key="1">
    <citation type="journal article" date="2016" name="Nat. Commun.">
        <title>Thousands of microbial genomes shed light on interconnected biogeochemical processes in an aquifer system.</title>
        <authorList>
            <person name="Anantharaman K."/>
            <person name="Brown C.T."/>
            <person name="Hug L.A."/>
            <person name="Sharon I."/>
            <person name="Castelle C.J."/>
            <person name="Probst A.J."/>
            <person name="Thomas B.C."/>
            <person name="Singh A."/>
            <person name="Wilkins M.J."/>
            <person name="Karaoz U."/>
            <person name="Brodie E.L."/>
            <person name="Williams K.H."/>
            <person name="Hubbard S.S."/>
            <person name="Banfield J.F."/>
        </authorList>
    </citation>
    <scope>NUCLEOTIDE SEQUENCE [LARGE SCALE GENOMIC DNA]</scope>
</reference>
<feature type="transmembrane region" description="Helical" evidence="1">
    <location>
        <begin position="62"/>
        <end position="84"/>
    </location>
</feature>
<evidence type="ECO:0000256" key="1">
    <source>
        <dbReference type="SAM" id="Phobius"/>
    </source>
</evidence>
<name>A0A1G2LQD9_9BACT</name>
<evidence type="ECO:0000313" key="3">
    <source>
        <dbReference type="Proteomes" id="UP000178302"/>
    </source>
</evidence>
<organism evidence="2 3">
    <name type="scientific">Candidatus Tagabacteria bacterium RIFCSPLOWO2_01_FULL_39_11</name>
    <dbReference type="NCBI Taxonomy" id="1802295"/>
    <lineage>
        <taxon>Bacteria</taxon>
        <taxon>Candidatus Tagaibacteriota</taxon>
    </lineage>
</organism>
<dbReference type="GO" id="GO:0016020">
    <property type="term" value="C:membrane"/>
    <property type="evidence" value="ECO:0007669"/>
    <property type="project" value="InterPro"/>
</dbReference>
<evidence type="ECO:0008006" key="4">
    <source>
        <dbReference type="Google" id="ProtNLM"/>
    </source>
</evidence>
<dbReference type="Pfam" id="PF03083">
    <property type="entry name" value="MtN3_slv"/>
    <property type="match status" value="1"/>
</dbReference>
<keyword evidence="1" id="KW-0472">Membrane</keyword>
<dbReference type="InterPro" id="IPR004316">
    <property type="entry name" value="SWEET_rpt"/>
</dbReference>
<accession>A0A1G2LQD9</accession>
<proteinExistence type="predicted"/>
<comment type="caution">
    <text evidence="2">The sequence shown here is derived from an EMBL/GenBank/DDBJ whole genome shotgun (WGS) entry which is preliminary data.</text>
</comment>
<sequence>MDYWGFNASLSTFIVVLVGYTAQIKLLYEAKSAEQLSLLLYVLSIYMLISWVAYGLSKKDWYIFSCNILAALLSIVIICQIIFYRFF</sequence>